<protein>
    <submittedName>
        <fullName evidence="2">Uncharacterized protein</fullName>
    </submittedName>
</protein>
<accession>A0A378Q2M2</accession>
<dbReference type="AlphaFoldDB" id="A0A378Q2M2"/>
<dbReference type="EMBL" id="UGQA01000001">
    <property type="protein sequence ID" value="STY95051.1"/>
    <property type="molecule type" value="Genomic_DNA"/>
</dbReference>
<proteinExistence type="predicted"/>
<dbReference type="RefSeq" id="WP_067056363.1">
    <property type="nucleotide sequence ID" value="NZ_MXAO01000048.1"/>
</dbReference>
<evidence type="ECO:0000313" key="2">
    <source>
        <dbReference type="EMBL" id="STY95051.1"/>
    </source>
</evidence>
<name>A0A378Q2M2_9GAMM</name>
<evidence type="ECO:0000313" key="3">
    <source>
        <dbReference type="Proteomes" id="UP000255193"/>
    </source>
</evidence>
<feature type="transmembrane region" description="Helical" evidence="1">
    <location>
        <begin position="12"/>
        <end position="35"/>
    </location>
</feature>
<keyword evidence="1" id="KW-0812">Transmembrane</keyword>
<feature type="transmembrane region" description="Helical" evidence="1">
    <location>
        <begin position="106"/>
        <end position="129"/>
    </location>
</feature>
<dbReference type="Proteomes" id="UP000255193">
    <property type="component" value="Unassembled WGS sequence"/>
</dbReference>
<keyword evidence="1" id="KW-1133">Transmembrane helix</keyword>
<keyword evidence="1" id="KW-0472">Membrane</keyword>
<feature type="transmembrane region" description="Helical" evidence="1">
    <location>
        <begin position="75"/>
        <end position="94"/>
    </location>
</feature>
<reference evidence="2 3" key="1">
    <citation type="submission" date="2018-06" db="EMBL/GenBank/DDBJ databases">
        <authorList>
            <consortium name="Pathogen Informatics"/>
            <person name="Doyle S."/>
        </authorList>
    </citation>
    <scope>NUCLEOTIDE SEQUENCE [LARGE SCALE GENOMIC DNA]</scope>
    <source>
        <strain evidence="2 3">NCTC11091</strain>
    </source>
</reference>
<evidence type="ECO:0000256" key="1">
    <source>
        <dbReference type="SAM" id="Phobius"/>
    </source>
</evidence>
<gene>
    <name evidence="2" type="ORF">NCTC11091_00836</name>
</gene>
<organism evidence="2 3">
    <name type="scientific">Faucicola atlantae</name>
    <dbReference type="NCBI Taxonomy" id="34059"/>
    <lineage>
        <taxon>Bacteria</taxon>
        <taxon>Pseudomonadati</taxon>
        <taxon>Pseudomonadota</taxon>
        <taxon>Gammaproteobacteria</taxon>
        <taxon>Moraxellales</taxon>
        <taxon>Moraxellaceae</taxon>
        <taxon>Faucicola</taxon>
    </lineage>
</organism>
<sequence length="150" mass="16005">MTIKPTVILDTVGYLLGWSITASLWLCSSVAFAAPVLHPELAPVTLSMLIATVIGALGSYLAFGEDRKFPPSATSVGHVLLGFGAGLFFTRGSLELMGRLNSSEDLVVLVSFLWAVGGYFILRLAIAVLNSARIKELLPEWVAKVLGVDK</sequence>
<feature type="transmembrane region" description="Helical" evidence="1">
    <location>
        <begin position="41"/>
        <end position="63"/>
    </location>
</feature>